<gene>
    <name evidence="1" type="ORF">EVAR_27578_1</name>
</gene>
<evidence type="ECO:0000313" key="2">
    <source>
        <dbReference type="Proteomes" id="UP000299102"/>
    </source>
</evidence>
<keyword evidence="2" id="KW-1185">Reference proteome</keyword>
<proteinExistence type="predicted"/>
<evidence type="ECO:0000313" key="1">
    <source>
        <dbReference type="EMBL" id="GBP48191.1"/>
    </source>
</evidence>
<organism evidence="1 2">
    <name type="scientific">Eumeta variegata</name>
    <name type="common">Bagworm moth</name>
    <name type="synonym">Eumeta japonica</name>
    <dbReference type="NCBI Taxonomy" id="151549"/>
    <lineage>
        <taxon>Eukaryota</taxon>
        <taxon>Metazoa</taxon>
        <taxon>Ecdysozoa</taxon>
        <taxon>Arthropoda</taxon>
        <taxon>Hexapoda</taxon>
        <taxon>Insecta</taxon>
        <taxon>Pterygota</taxon>
        <taxon>Neoptera</taxon>
        <taxon>Endopterygota</taxon>
        <taxon>Lepidoptera</taxon>
        <taxon>Glossata</taxon>
        <taxon>Ditrysia</taxon>
        <taxon>Tineoidea</taxon>
        <taxon>Psychidae</taxon>
        <taxon>Oiketicinae</taxon>
        <taxon>Eumeta</taxon>
    </lineage>
</organism>
<dbReference type="AlphaFoldDB" id="A0A4C1WAW6"/>
<dbReference type="Proteomes" id="UP000299102">
    <property type="component" value="Unassembled WGS sequence"/>
</dbReference>
<reference evidence="1 2" key="1">
    <citation type="journal article" date="2019" name="Commun. Biol.">
        <title>The bagworm genome reveals a unique fibroin gene that provides high tensile strength.</title>
        <authorList>
            <person name="Kono N."/>
            <person name="Nakamura H."/>
            <person name="Ohtoshi R."/>
            <person name="Tomita M."/>
            <person name="Numata K."/>
            <person name="Arakawa K."/>
        </authorList>
    </citation>
    <scope>NUCLEOTIDE SEQUENCE [LARGE SCALE GENOMIC DNA]</scope>
</reference>
<dbReference type="EMBL" id="BGZK01000518">
    <property type="protein sequence ID" value="GBP48191.1"/>
    <property type="molecule type" value="Genomic_DNA"/>
</dbReference>
<sequence length="157" mass="16770">MRFGVVVKLFPDDKHLLIWHLVNDTRSLAAQGRAAAGGLPRPVREALRPRQAISACSSNAPAVILLFSYIISSVIINKSEDPLINFNKRGDSGRRARAPPSVVARVCRTTFAARNADWLVVFNLAFCVLSHVKSPPAAAGARAAGGCGARRPPAAHP</sequence>
<accession>A0A4C1WAW6</accession>
<name>A0A4C1WAW6_EUMVA</name>
<comment type="caution">
    <text evidence="1">The sequence shown here is derived from an EMBL/GenBank/DDBJ whole genome shotgun (WGS) entry which is preliminary data.</text>
</comment>
<protein>
    <submittedName>
        <fullName evidence="1">Uncharacterized protein</fullName>
    </submittedName>
</protein>